<feature type="compositionally biased region" description="Acidic residues" evidence="2">
    <location>
        <begin position="108"/>
        <end position="117"/>
    </location>
</feature>
<feature type="region of interest" description="Disordered" evidence="2">
    <location>
        <begin position="2813"/>
        <end position="2837"/>
    </location>
</feature>
<feature type="compositionally biased region" description="Polar residues" evidence="2">
    <location>
        <begin position="643"/>
        <end position="654"/>
    </location>
</feature>
<feature type="compositionally biased region" description="Polar residues" evidence="2">
    <location>
        <begin position="2986"/>
        <end position="2996"/>
    </location>
</feature>
<accession>A0ABD0KJ17</accession>
<feature type="compositionally biased region" description="Basic and acidic residues" evidence="2">
    <location>
        <begin position="1327"/>
        <end position="1341"/>
    </location>
</feature>
<feature type="compositionally biased region" description="Basic and acidic residues" evidence="2">
    <location>
        <begin position="1688"/>
        <end position="1703"/>
    </location>
</feature>
<feature type="region of interest" description="Disordered" evidence="2">
    <location>
        <begin position="2733"/>
        <end position="2786"/>
    </location>
</feature>
<feature type="compositionally biased region" description="Polar residues" evidence="2">
    <location>
        <begin position="999"/>
        <end position="1017"/>
    </location>
</feature>
<dbReference type="EMBL" id="JACVVK020000169">
    <property type="protein sequence ID" value="KAK7487108.1"/>
    <property type="molecule type" value="Genomic_DNA"/>
</dbReference>
<feature type="region of interest" description="Disordered" evidence="2">
    <location>
        <begin position="1418"/>
        <end position="1448"/>
    </location>
</feature>
<feature type="region of interest" description="Disordered" evidence="2">
    <location>
        <begin position="2985"/>
        <end position="3005"/>
    </location>
</feature>
<feature type="compositionally biased region" description="Polar residues" evidence="2">
    <location>
        <begin position="4197"/>
        <end position="4214"/>
    </location>
</feature>
<feature type="compositionally biased region" description="Polar residues" evidence="2">
    <location>
        <begin position="1048"/>
        <end position="1068"/>
    </location>
</feature>
<feature type="region of interest" description="Disordered" evidence="2">
    <location>
        <begin position="3491"/>
        <end position="3580"/>
    </location>
</feature>
<feature type="coiled-coil region" evidence="1">
    <location>
        <begin position="1214"/>
        <end position="1245"/>
    </location>
</feature>
<evidence type="ECO:0000313" key="4">
    <source>
        <dbReference type="Proteomes" id="UP001519460"/>
    </source>
</evidence>
<feature type="region of interest" description="Disordered" evidence="2">
    <location>
        <begin position="1790"/>
        <end position="1819"/>
    </location>
</feature>
<evidence type="ECO:0000256" key="1">
    <source>
        <dbReference type="SAM" id="Coils"/>
    </source>
</evidence>
<feature type="compositionally biased region" description="Basic and acidic residues" evidence="2">
    <location>
        <begin position="2673"/>
        <end position="2686"/>
    </location>
</feature>
<feature type="region of interest" description="Disordered" evidence="2">
    <location>
        <begin position="1"/>
        <end position="154"/>
    </location>
</feature>
<feature type="compositionally biased region" description="Polar residues" evidence="2">
    <location>
        <begin position="1624"/>
        <end position="1645"/>
    </location>
</feature>
<feature type="region of interest" description="Disordered" evidence="2">
    <location>
        <begin position="3657"/>
        <end position="3677"/>
    </location>
</feature>
<feature type="compositionally biased region" description="Basic and acidic residues" evidence="2">
    <location>
        <begin position="2747"/>
        <end position="2763"/>
    </location>
</feature>
<feature type="compositionally biased region" description="Polar residues" evidence="2">
    <location>
        <begin position="1109"/>
        <end position="1122"/>
    </location>
</feature>
<feature type="region of interest" description="Disordered" evidence="2">
    <location>
        <begin position="2532"/>
        <end position="2564"/>
    </location>
</feature>
<feature type="compositionally biased region" description="Low complexity" evidence="2">
    <location>
        <begin position="2274"/>
        <end position="2286"/>
    </location>
</feature>
<feature type="region of interest" description="Disordered" evidence="2">
    <location>
        <begin position="2137"/>
        <end position="2237"/>
    </location>
</feature>
<feature type="region of interest" description="Disordered" evidence="2">
    <location>
        <begin position="2271"/>
        <end position="2335"/>
    </location>
</feature>
<evidence type="ECO:0008006" key="5">
    <source>
        <dbReference type="Google" id="ProtNLM"/>
    </source>
</evidence>
<feature type="compositionally biased region" description="Polar residues" evidence="2">
    <location>
        <begin position="2533"/>
        <end position="2554"/>
    </location>
</feature>
<feature type="compositionally biased region" description="Polar residues" evidence="2">
    <location>
        <begin position="4233"/>
        <end position="4261"/>
    </location>
</feature>
<feature type="region of interest" description="Disordered" evidence="2">
    <location>
        <begin position="266"/>
        <end position="459"/>
    </location>
</feature>
<gene>
    <name evidence="3" type="ORF">BaRGS_00021603</name>
</gene>
<feature type="compositionally biased region" description="Polar residues" evidence="2">
    <location>
        <begin position="445"/>
        <end position="456"/>
    </location>
</feature>
<feature type="compositionally biased region" description="Polar residues" evidence="2">
    <location>
        <begin position="2163"/>
        <end position="2174"/>
    </location>
</feature>
<feature type="region of interest" description="Disordered" evidence="2">
    <location>
        <begin position="4197"/>
        <end position="4261"/>
    </location>
</feature>
<feature type="region of interest" description="Disordered" evidence="2">
    <location>
        <begin position="4026"/>
        <end position="4050"/>
    </location>
</feature>
<feature type="compositionally biased region" description="Low complexity" evidence="2">
    <location>
        <begin position="413"/>
        <end position="424"/>
    </location>
</feature>
<feature type="compositionally biased region" description="Basic and acidic residues" evidence="2">
    <location>
        <begin position="127"/>
        <end position="154"/>
    </location>
</feature>
<feature type="compositionally biased region" description="Low complexity" evidence="2">
    <location>
        <begin position="4032"/>
        <end position="4047"/>
    </location>
</feature>
<feature type="region of interest" description="Disordered" evidence="2">
    <location>
        <begin position="225"/>
        <end position="248"/>
    </location>
</feature>
<feature type="region of interest" description="Disordered" evidence="2">
    <location>
        <begin position="3968"/>
        <end position="3996"/>
    </location>
</feature>
<feature type="compositionally biased region" description="Acidic residues" evidence="2">
    <location>
        <begin position="3319"/>
        <end position="3330"/>
    </location>
</feature>
<feature type="compositionally biased region" description="Polar residues" evidence="2">
    <location>
        <begin position="2288"/>
        <end position="2311"/>
    </location>
</feature>
<feature type="region of interest" description="Disordered" evidence="2">
    <location>
        <begin position="1615"/>
        <end position="1655"/>
    </location>
</feature>
<feature type="compositionally biased region" description="Polar residues" evidence="2">
    <location>
        <begin position="4120"/>
        <end position="4130"/>
    </location>
</feature>
<proteinExistence type="predicted"/>
<feature type="compositionally biased region" description="Polar residues" evidence="2">
    <location>
        <begin position="329"/>
        <end position="339"/>
    </location>
</feature>
<feature type="region of interest" description="Disordered" evidence="2">
    <location>
        <begin position="3114"/>
        <end position="3209"/>
    </location>
</feature>
<feature type="region of interest" description="Disordered" evidence="2">
    <location>
        <begin position="640"/>
        <end position="715"/>
    </location>
</feature>
<feature type="region of interest" description="Disordered" evidence="2">
    <location>
        <begin position="2028"/>
        <end position="2060"/>
    </location>
</feature>
<feature type="compositionally biased region" description="Polar residues" evidence="2">
    <location>
        <begin position="847"/>
        <end position="857"/>
    </location>
</feature>
<feature type="compositionally biased region" description="Polar residues" evidence="2">
    <location>
        <begin position="2029"/>
        <end position="2039"/>
    </location>
</feature>
<feature type="compositionally biased region" description="Low complexity" evidence="2">
    <location>
        <begin position="383"/>
        <end position="394"/>
    </location>
</feature>
<feature type="region of interest" description="Disordered" evidence="2">
    <location>
        <begin position="3415"/>
        <end position="3453"/>
    </location>
</feature>
<organism evidence="3 4">
    <name type="scientific">Batillaria attramentaria</name>
    <dbReference type="NCBI Taxonomy" id="370345"/>
    <lineage>
        <taxon>Eukaryota</taxon>
        <taxon>Metazoa</taxon>
        <taxon>Spiralia</taxon>
        <taxon>Lophotrochozoa</taxon>
        <taxon>Mollusca</taxon>
        <taxon>Gastropoda</taxon>
        <taxon>Caenogastropoda</taxon>
        <taxon>Sorbeoconcha</taxon>
        <taxon>Cerithioidea</taxon>
        <taxon>Batillariidae</taxon>
        <taxon>Batillaria</taxon>
    </lineage>
</organism>
<feature type="compositionally biased region" description="Low complexity" evidence="2">
    <location>
        <begin position="3491"/>
        <end position="3502"/>
    </location>
</feature>
<feature type="region of interest" description="Disordered" evidence="2">
    <location>
        <begin position="3228"/>
        <end position="3290"/>
    </location>
</feature>
<feature type="compositionally biased region" description="Polar residues" evidence="2">
    <location>
        <begin position="48"/>
        <end position="61"/>
    </location>
</feature>
<feature type="compositionally biased region" description="Polar residues" evidence="2">
    <location>
        <begin position="3521"/>
        <end position="3538"/>
    </location>
</feature>
<feature type="compositionally biased region" description="Basic and acidic residues" evidence="2">
    <location>
        <begin position="342"/>
        <end position="382"/>
    </location>
</feature>
<comment type="caution">
    <text evidence="3">The sequence shown here is derived from an EMBL/GenBank/DDBJ whole genome shotgun (WGS) entry which is preliminary data.</text>
</comment>
<feature type="compositionally biased region" description="Low complexity" evidence="2">
    <location>
        <begin position="233"/>
        <end position="248"/>
    </location>
</feature>
<feature type="compositionally biased region" description="Basic and acidic residues" evidence="2">
    <location>
        <begin position="279"/>
        <end position="294"/>
    </location>
</feature>
<feature type="compositionally biased region" description="Polar residues" evidence="2">
    <location>
        <begin position="1248"/>
        <end position="1263"/>
    </location>
</feature>
<feature type="compositionally biased region" description="Basic and acidic residues" evidence="2">
    <location>
        <begin position="3174"/>
        <end position="3209"/>
    </location>
</feature>
<feature type="compositionally biased region" description="Polar residues" evidence="2">
    <location>
        <begin position="550"/>
        <end position="581"/>
    </location>
</feature>
<feature type="compositionally biased region" description="Basic and acidic residues" evidence="2">
    <location>
        <begin position="3262"/>
        <end position="3282"/>
    </location>
</feature>
<feature type="compositionally biased region" description="Basic and acidic residues" evidence="2">
    <location>
        <begin position="1018"/>
        <end position="1038"/>
    </location>
</feature>
<feature type="compositionally biased region" description="Low complexity" evidence="2">
    <location>
        <begin position="1667"/>
        <end position="1677"/>
    </location>
</feature>
<feature type="region of interest" description="Disordered" evidence="2">
    <location>
        <begin position="1109"/>
        <end position="1140"/>
    </location>
</feature>
<name>A0ABD0KJ17_9CAEN</name>
<feature type="compositionally biased region" description="Low complexity" evidence="2">
    <location>
        <begin position="3428"/>
        <end position="3437"/>
    </location>
</feature>
<feature type="compositionally biased region" description="Polar residues" evidence="2">
    <location>
        <begin position="2197"/>
        <end position="2215"/>
    </location>
</feature>
<keyword evidence="1" id="KW-0175">Coiled coil</keyword>
<evidence type="ECO:0000313" key="3">
    <source>
        <dbReference type="EMBL" id="KAK7487108.1"/>
    </source>
</evidence>
<evidence type="ECO:0000256" key="2">
    <source>
        <dbReference type="SAM" id="MobiDB-lite"/>
    </source>
</evidence>
<feature type="compositionally biased region" description="Basic and acidic residues" evidence="2">
    <location>
        <begin position="2175"/>
        <end position="2187"/>
    </location>
</feature>
<feature type="region of interest" description="Disordered" evidence="2">
    <location>
        <begin position="1667"/>
        <end position="1719"/>
    </location>
</feature>
<feature type="region of interest" description="Disordered" evidence="2">
    <location>
        <begin position="827"/>
        <end position="873"/>
    </location>
</feature>
<sequence>MGKAPVSMWSAGDPNHVPPNEVRDAMCGSQNVQEESSIRTNSRRSWKLSVTPTDLWNSSAGDQDEEMEGQEAGNVQLRRKSQTAAPSPEKRMRQDKLTDLHSKYGLLSEDEQLSDEEEMRKSASARKHADEQDSQAKSEDLVHKKTHIVNKDEQGKLRFEVTINQDETNVLYNVEKTEYKTYTLRDREGTVTEETVSSTVPDTININLTETTTLQREDRFETVTKERVLFNNSSSGGDSASSGGDSASDDLVQVEHRFAGDHMLDYEQEQEEGNVSRESSVERHLTDEDSDSRLKLGSSQSSLADRTSPLGAGSQPVSADYSHSKSIESRASASPSKQKATAKVDKQSALAREDAGRTGLPRDAEASDADSRETWLNERRCSDSSSPGPRSSTSWQGGHYSDHTCDSDVPPDSGVTEISTSESVTSHDEDGAEGNMSWGVASPAEPNTSVSPSTTGVPRRVVMHREDISNTFHTSKSGTVATQLQQTIAFHEHGPGPEQVDAMAYQKGGSLTSADDLQQGTSQRPVGTMADECTLPKPAEVILGTPSSVGATQAGTLPGSLETSPESQHSSVLSAESSPLTDGTVHLPVTVKPSDTDALAESQPETAADLSFSIEHTMQRRIEIPVVHLTAEMDSFSERIAQSRDTGSSAPSADSQREADALHHERAASSSEPETRTDSVYTKLEDTYAPKDSMQDADKAESNMDSVDGSVSECEPQSVPVLLEHNMETDALQQIGPGAEAASSEGLHFVPAEMWLDTRQSGGRGRDAPHDRRAEVEAGEWLQVGMAQQSVEQPLAQPAALTRMPPQQRLPATYVSSTDPVKLERQQVAELSEESRTGGLAEGKGYGTNTADLQTSAGPPDSKVTLEQRRKHPSINEVPLERVGQLPSVPVEFGSQSPLMYPYCHDGLLLYTSSQCREEPYTWIESFQEETGIETSASAPEKRRLTSEEIAESMLAEIRRRNEEPWENEEETVFTEEIIITTNWLPPALAVADGRSSHEGQAQSATQLIQQDQSTTRLSDKDVNGCRSSTESHTHEVTSAEDVALEFSTETSPAPTQHHSSGFSSTPVPGSVGRETLNHSATPVFDTSSSLQVPGGRLSLASEDSLTASAEESFYSPDTTVQSGSGSSESSVYRTPLQSPREHTAVSVSVTTTSQDAVSNIPSPIYSQTLPAVASSTIHGIGSGVSTASGEAAGQTSVLTAVAAVVGRPLVGDADEVEAMREALKQEVERKIAHLQRRVRSLSDSAISSDFTEPESTSVSPRSSRFRDADSKVDGYMAEAFPLNYLFPSAVSGDLHEVLVARAEGGAVPSHIVTSAASRAEGNSGGKLEKSLADSGNIHDDDWQDSEQEFLNADSEQSPGGRQQQQHSASGGDVPSQLSYAVNTSRDTVVSKDSKNHAPVHFVDAGTVRSGDGIVVKERSKTSKPVTEQEASACASDSLHHSRPSVVRPHHSEVLRSVELAQLSGRFPERVVNAVLSVPQSTHPLPSARRWHRRRRGMVGRRTKSLGDLPEMLTSQQRSDLEENLREQAQLILKVVAPRHIVDTTTSTGGWADNSGEGTDYGQGDLAVEWVDGHFHPRHGGQASLIPHHPRPATEGISHAWLVSAERAVEGEVQHGMDTDSDTQRTLPVSRMQQIPSTNTETSAGLPSRHDLLPVDKGSVTSVAESITSTGSTFGSSKAPSLSGVSEDWDRASTRTEELRSRDQTQSPEMDSESMLSDDRLLSSGELEVAAINARAAVRGSRPFTDSDTDSRPLSPGEQILADILARQGSTASPTKSIEASEGSNWIRSVRYKPGRGTGSPRRRLPPEHDGSISPGELMLSEETIQRLRDARVELSAHEFQAEAELESEQLTVAQSRMLLRKSFSSSNIGTGHYTYEEDEALAGGDFWQLERPASLACLEGIAVDSSDESNDSGDSICFVFMGQDRDGATAAAGPLGGSCSPSECSEHLVPHSRSTESIPRDVQMGHYVPPLAERSASLDDVHAAASVRVHRREQLHRSRSASLLDVATSMYDDEPDEHIFPPRVYAESETSWDGQTSGPVEDELSSHDAESAPSTARTDASTDMATITNPMFARKSSLLERGHDQQFFKTSPAHQFVDGVLEAREERLQGDAEEIHRLYDGAEQRAELYHAAAKGIVPPSPAEGVSEVESGRPYFKYHSPGTRPQQSENGSQTEAERRPVESEHGRRSVVIHTESNRQQAQNGSSLKRSQSTGSLEALQLAQATAEASPREEAQVRLPLSPGSERWMELSHLMLETTQILRSLQHTLPARNRSSSLHSSAGSLTSPKGCSSGTQTAREISESAWTQTDVQSPERARSASMGTQSSPPPDTTSLLSQRLETGTQTPTFTSGFTSPVTVGGYPGYAFAPEPQRIVIKVKDALTQTSASLGDLSSIEVQTDEGLEELHAGAQMFVRPDMRDASSSVESMHVADTTCQTDDVSSDSADLKEVRHMPHVGADVNVTDTMCQTDDSMDEKLSPVDMLGHAGRAERKPVADSIWQTNQVSVDTCEVRDRKQTQQFADTDCQTDEVALSETMSQQVRGPTRSTSTLSQTEEQPADRKSLQEMKASISWKSGAGGSLMYTSSCQTDSFLEDRSELQGTSEENEDILKSAVESHIGPLDILHQTSEDTSSLAENSQQLGKVSTVIYSSSETQTSVLPSPVYHSDVSTYADGEAGKLDTSSKEPHQMVDMQPDSTGEPGAARPQYKLVSVSTQMSFDLDRRLITVQDHLFDGRADDQSCSTSSLERGSPRESVESGSSEEDRAASVLGTEQVPSLRGPAATGETADSWTADQALAASIATLRQNRDIIQMETEISQRDRRQPSQFDPSVQAFPVGKSFPTGRQFADVAVQSREPAHPADFVQPGRPPTQDAVSETEPWLEEEEFKAGRLLEDSGFISQADNKVERAEAVGPGAVYRAPSVSVSTQYADDSATRLIQVQDTVVSTSLAAGAQTADMRGQLLDVEEPGSVGIVTTLLLEAADLDETPSRQCLTSGESRPQSDESDTHHIAGLNVDDAKVGVYPDSSVTHDLVDAHQPVTQSGDISETDFAHTDSEQTSVVTPAQTVNIRQLGTDEQYNLYTAAAQRDVSDTDFIQDLPTGEMSVTLSQDTASVHERSSIANRGVSQSPLISSQQSPVDEFGKHSAPHTTPAEALEQPSTGPSRVGADTENSVLPGYDKDRNQREYGRDLSISQEERVAESEERKHRRHEDGDRLGELSYRREEILEDSPEVIRRERPMSVERGPTVSISSQSLQDYHAGASASPREHRDAAELPHDEVRRKDRQTGWQPDWSGGELSYKWEESFEPSTRSSMRLSAPAQWSEEEDMLDDSQEELFSSDARQRAAWRARAGDYDLGTSPVEFGHTHFGMRPGAFVDLPQPQPLTIMNEIEKLRQEHARMMHLLERSRNRSPLLLSAAHRTRSASPRMTHAGSGSSSSGGSPITVVAGRGSVSGSPVTVTTAYSTRSAHAGTSGASTEGGANLYRRTLIGDTLARSRSYSPSSSQRNGVQPASPRSDRGIDSPRNIVSLQSPRQLSSDPTQNDLRKRQDEFGADRDAPDTTDTRSALNISAQDSETASDLDYQSPRRTLALDLQDLMSPRSGAQQEAVSGTGQSKLSSRTRETNAVSSPRWADNPFSADNMRKMQDQLEVSRLPLDTRDVSATTSSLPSYSAAGDWEQATRQRRPNGYDAVELMTPASTRLSTDLSSFHDPMDDLLSDSPPTTSASPVTVVDVTEVCTTPASLVDTPRSIGGASTPGVLVDMPRSLGGDNVPPVNHLLPVSPGRVSTGVEAAVDSSDDFTQTDVEDYDEGSLHLSQLDASGASFASGDSETRRIRAELDRLHRERVEIIELLSLQYLPASLTVELLEAKLNYCIGQTDMLLASLETSWAREESDPSKSRLSVDEEYLIRYRQQFEQSRKDLKVCMEEARRLQNGTRGRRMARTRDIIALKRRAEIEAFKLERHREQVLFDRKRNFSPASSTDHHPDSLSESGLEPHQMFDPRFMTPKQHKEHLVKLRRSLVAASTEELNELRHRSASSGSYSPSPDRSMSPASSYSNLYQFRDSSLGPSLSPERLPAAFRVAHHAGSATHSTPLKIPRLVVPHSDPSHSRAYSLPRGHHPHAPSRSSSWGPTNPTRRDGSYLVPPLEGVGYTQFSQSSALPEDLDPEQLLAESYAARQLNQQQISKAQQALRLLEEHRSGLRSQLSQDRSGSKVSSLRLSAGADAQQDQAIEREIATLQQQHSQSPRSSTNNDLDSGVMSLTFQE</sequence>
<feature type="region of interest" description="Disordered" evidence="2">
    <location>
        <begin position="1248"/>
        <end position="1269"/>
    </location>
</feature>
<keyword evidence="4" id="KW-1185">Reference proteome</keyword>
<feature type="compositionally biased region" description="Basic and acidic residues" evidence="2">
    <location>
        <begin position="88"/>
        <end position="102"/>
    </location>
</feature>
<dbReference type="Proteomes" id="UP001519460">
    <property type="component" value="Unassembled WGS sequence"/>
</dbReference>
<feature type="compositionally biased region" description="Polar residues" evidence="2">
    <location>
        <begin position="3597"/>
        <end position="3623"/>
    </location>
</feature>
<feature type="compositionally biased region" description="Polar residues" evidence="2">
    <location>
        <begin position="28"/>
        <end position="40"/>
    </location>
</feature>
<feature type="region of interest" description="Disordered" evidence="2">
    <location>
        <begin position="1316"/>
        <end position="1378"/>
    </location>
</feature>
<feature type="region of interest" description="Disordered" evidence="2">
    <location>
        <begin position="992"/>
        <end position="1096"/>
    </location>
</feature>
<feature type="compositionally biased region" description="Polar residues" evidence="2">
    <location>
        <begin position="1354"/>
        <end position="1369"/>
    </location>
</feature>
<feature type="region of interest" description="Disordered" evidence="2">
    <location>
        <begin position="4082"/>
        <end position="4143"/>
    </location>
</feature>
<feature type="region of interest" description="Disordered" evidence="2">
    <location>
        <begin position="3595"/>
        <end position="3633"/>
    </location>
</feature>
<feature type="region of interest" description="Disordered" evidence="2">
    <location>
        <begin position="2673"/>
        <end position="2701"/>
    </location>
</feature>
<feature type="compositionally biased region" description="Low complexity" evidence="2">
    <location>
        <begin position="2216"/>
        <end position="2228"/>
    </location>
</feature>
<feature type="region of interest" description="Disordered" evidence="2">
    <location>
        <begin position="3305"/>
        <end position="3332"/>
    </location>
</feature>
<protein>
    <recommendedName>
        <fullName evidence="5">PH domain-containing protein</fullName>
    </recommendedName>
</protein>
<feature type="compositionally biased region" description="Polar residues" evidence="2">
    <location>
        <begin position="3561"/>
        <end position="3573"/>
    </location>
</feature>
<reference evidence="3 4" key="1">
    <citation type="journal article" date="2023" name="Sci. Data">
        <title>Genome assembly of the Korean intertidal mud-creeper Batillaria attramentaria.</title>
        <authorList>
            <person name="Patra A.K."/>
            <person name="Ho P.T."/>
            <person name="Jun S."/>
            <person name="Lee S.J."/>
            <person name="Kim Y."/>
            <person name="Won Y.J."/>
        </authorList>
    </citation>
    <scope>NUCLEOTIDE SEQUENCE [LARGE SCALE GENOMIC DNA]</scope>
    <source>
        <strain evidence="3">Wonlab-2016</strain>
    </source>
</reference>
<feature type="compositionally biased region" description="Low complexity" evidence="2">
    <location>
        <begin position="3123"/>
        <end position="3134"/>
    </location>
</feature>
<feature type="region of interest" description="Disordered" evidence="2">
    <location>
        <begin position="550"/>
        <end position="583"/>
    </location>
</feature>
<feature type="compositionally biased region" description="Polar residues" evidence="2">
    <location>
        <begin position="1078"/>
        <end position="1092"/>
    </location>
</feature>
<feature type="compositionally biased region" description="Basic and acidic residues" evidence="2">
    <location>
        <begin position="655"/>
        <end position="702"/>
    </location>
</feature>
<feature type="compositionally biased region" description="Basic and acidic residues" evidence="2">
    <location>
        <begin position="3539"/>
        <end position="3558"/>
    </location>
</feature>
<feature type="non-terminal residue" evidence="3">
    <location>
        <position position="4261"/>
    </location>
</feature>
<feature type="compositionally biased region" description="Basic and acidic residues" evidence="2">
    <location>
        <begin position="3228"/>
        <end position="3237"/>
    </location>
</feature>